<evidence type="ECO:0000256" key="6">
    <source>
        <dbReference type="RuleBase" id="RU003993"/>
    </source>
</evidence>
<evidence type="ECO:0000256" key="5">
    <source>
        <dbReference type="ARBA" id="ARBA00022801"/>
    </source>
</evidence>
<comment type="subcellular location">
    <subcellularLocation>
        <location evidence="7">Membrane</location>
        <topology evidence="7">Single-pass type II membrane protein</topology>
    </subcellularLocation>
</comment>
<dbReference type="InterPro" id="IPR019756">
    <property type="entry name" value="Pept_S26A_signal_pept_1_Ser-AS"/>
</dbReference>
<dbReference type="EC" id="3.4.21.89" evidence="3 6"/>
<dbReference type="CDD" id="cd06530">
    <property type="entry name" value="S26_SPase_I"/>
    <property type="match status" value="1"/>
</dbReference>
<dbReference type="SUPFAM" id="SSF51306">
    <property type="entry name" value="LexA/Signal peptidase"/>
    <property type="match status" value="1"/>
</dbReference>
<evidence type="ECO:0000313" key="10">
    <source>
        <dbReference type="Proteomes" id="UP000632222"/>
    </source>
</evidence>
<dbReference type="Proteomes" id="UP000632222">
    <property type="component" value="Unassembled WGS sequence"/>
</dbReference>
<keyword evidence="4 6" id="KW-0645">Protease</keyword>
<comment type="catalytic activity">
    <reaction evidence="1 6">
        <text>Cleavage of hydrophobic, N-terminal signal or leader sequences from secreted and periplasmic proteins.</text>
        <dbReference type="EC" id="3.4.21.89"/>
    </reaction>
</comment>
<dbReference type="PROSITE" id="PS00760">
    <property type="entry name" value="SPASE_I_2"/>
    <property type="match status" value="1"/>
</dbReference>
<evidence type="ECO:0000256" key="2">
    <source>
        <dbReference type="ARBA" id="ARBA00009370"/>
    </source>
</evidence>
<accession>A0ABQ2CV10</accession>
<dbReference type="PRINTS" id="PR00727">
    <property type="entry name" value="LEADERPTASE"/>
</dbReference>
<comment type="similarity">
    <text evidence="2 7">Belongs to the peptidase S26 family.</text>
</comment>
<dbReference type="NCBIfam" id="TIGR02227">
    <property type="entry name" value="sigpep_I_bact"/>
    <property type="match status" value="1"/>
</dbReference>
<name>A0ABQ2CV10_9DEIO</name>
<dbReference type="InterPro" id="IPR019757">
    <property type="entry name" value="Pept_S26A_signal_pept_1_Lys-AS"/>
</dbReference>
<organism evidence="9 10">
    <name type="scientific">Deinococcus roseus</name>
    <dbReference type="NCBI Taxonomy" id="392414"/>
    <lineage>
        <taxon>Bacteria</taxon>
        <taxon>Thermotogati</taxon>
        <taxon>Deinococcota</taxon>
        <taxon>Deinococci</taxon>
        <taxon>Deinococcales</taxon>
        <taxon>Deinococcaceae</taxon>
        <taxon>Deinococcus</taxon>
    </lineage>
</organism>
<dbReference type="InterPro" id="IPR019533">
    <property type="entry name" value="Peptidase_S26"/>
</dbReference>
<reference evidence="10" key="1">
    <citation type="journal article" date="2019" name="Int. J. Syst. Evol. Microbiol.">
        <title>The Global Catalogue of Microorganisms (GCM) 10K type strain sequencing project: providing services to taxonomists for standard genome sequencing and annotation.</title>
        <authorList>
            <consortium name="The Broad Institute Genomics Platform"/>
            <consortium name="The Broad Institute Genome Sequencing Center for Infectious Disease"/>
            <person name="Wu L."/>
            <person name="Ma J."/>
        </authorList>
    </citation>
    <scope>NUCLEOTIDE SEQUENCE [LARGE SCALE GENOMIC DNA]</scope>
    <source>
        <strain evidence="10">JCM 14370</strain>
    </source>
</reference>
<feature type="domain" description="Peptidase S26" evidence="8">
    <location>
        <begin position="22"/>
        <end position="189"/>
    </location>
</feature>
<dbReference type="InterPro" id="IPR036286">
    <property type="entry name" value="LexA/Signal_pep-like_sf"/>
</dbReference>
<dbReference type="InterPro" id="IPR000223">
    <property type="entry name" value="Pept_S26A_signal_pept_1"/>
</dbReference>
<evidence type="ECO:0000256" key="3">
    <source>
        <dbReference type="ARBA" id="ARBA00013208"/>
    </source>
</evidence>
<gene>
    <name evidence="9" type="ORF">GCM10008938_06430</name>
</gene>
<dbReference type="PANTHER" id="PTHR43390">
    <property type="entry name" value="SIGNAL PEPTIDASE I"/>
    <property type="match status" value="1"/>
</dbReference>
<evidence type="ECO:0000256" key="1">
    <source>
        <dbReference type="ARBA" id="ARBA00000677"/>
    </source>
</evidence>
<proteinExistence type="inferred from homology"/>
<protein>
    <recommendedName>
        <fullName evidence="3 6">Signal peptidase I</fullName>
        <ecNumber evidence="3 6">3.4.21.89</ecNumber>
    </recommendedName>
</protein>
<keyword evidence="10" id="KW-1185">Reference proteome</keyword>
<dbReference type="Gene3D" id="2.10.109.10">
    <property type="entry name" value="Umud Fragment, subunit A"/>
    <property type="match status" value="1"/>
</dbReference>
<dbReference type="PROSITE" id="PS00501">
    <property type="entry name" value="SPASE_I_1"/>
    <property type="match status" value="1"/>
</dbReference>
<evidence type="ECO:0000313" key="9">
    <source>
        <dbReference type="EMBL" id="GGJ22928.1"/>
    </source>
</evidence>
<keyword evidence="5 6" id="KW-0378">Hydrolase</keyword>
<sequence length="192" mass="21860">MVFLSSMLRTLNSVLKRFLKEWVLLTFLPLYLILTFVLTFGTVSGESMEPTLYDGERLLVLKYPRWLTVWGILRSFPQHGQLLVLKAPADSEYAIEKGWFGLEHRPYMVKRLIGKPGDTLEIREGEVWLNGKKLPEPYASEARGADSLPEIKLKEDEYFVLGDNRATGSSVDSRYYGPVKFSDLAGPVVPLF</sequence>
<evidence type="ECO:0000256" key="4">
    <source>
        <dbReference type="ARBA" id="ARBA00022670"/>
    </source>
</evidence>
<dbReference type="Pfam" id="PF10502">
    <property type="entry name" value="Peptidase_S26"/>
    <property type="match status" value="1"/>
</dbReference>
<comment type="caution">
    <text evidence="9">The sequence shown here is derived from an EMBL/GenBank/DDBJ whole genome shotgun (WGS) entry which is preliminary data.</text>
</comment>
<dbReference type="PANTHER" id="PTHR43390:SF1">
    <property type="entry name" value="CHLOROPLAST PROCESSING PEPTIDASE"/>
    <property type="match status" value="1"/>
</dbReference>
<evidence type="ECO:0000259" key="8">
    <source>
        <dbReference type="Pfam" id="PF10502"/>
    </source>
</evidence>
<evidence type="ECO:0000256" key="7">
    <source>
        <dbReference type="RuleBase" id="RU362042"/>
    </source>
</evidence>
<dbReference type="EMBL" id="BMOD01000002">
    <property type="protein sequence ID" value="GGJ22928.1"/>
    <property type="molecule type" value="Genomic_DNA"/>
</dbReference>